<feature type="signal peptide" evidence="1">
    <location>
        <begin position="1"/>
        <end position="24"/>
    </location>
</feature>
<gene>
    <name evidence="2" type="ORF">GCM10011495_10180</name>
</gene>
<feature type="chain" id="PRO_5045669039" description="DUF3823 domain-containing protein" evidence="1">
    <location>
        <begin position="25"/>
        <end position="179"/>
    </location>
</feature>
<comment type="caution">
    <text evidence="2">The sequence shown here is derived from an EMBL/GenBank/DDBJ whole genome shotgun (WGS) entry which is preliminary data.</text>
</comment>
<dbReference type="RefSeq" id="WP_188560952.1">
    <property type="nucleotide sequence ID" value="NZ_BMGY01000006.1"/>
</dbReference>
<evidence type="ECO:0000256" key="1">
    <source>
        <dbReference type="SAM" id="SignalP"/>
    </source>
</evidence>
<name>A0ABQ2A1K4_9BACT</name>
<proteinExistence type="predicted"/>
<organism evidence="2 3">
    <name type="scientific">Hymenobacter frigidus</name>
    <dbReference type="NCBI Taxonomy" id="1524095"/>
    <lineage>
        <taxon>Bacteria</taxon>
        <taxon>Pseudomonadati</taxon>
        <taxon>Bacteroidota</taxon>
        <taxon>Cytophagia</taxon>
        <taxon>Cytophagales</taxon>
        <taxon>Hymenobacteraceae</taxon>
        <taxon>Hymenobacter</taxon>
    </lineage>
</organism>
<keyword evidence="1" id="KW-0732">Signal</keyword>
<dbReference type="EMBL" id="BMGY01000006">
    <property type="protein sequence ID" value="GGH82243.1"/>
    <property type="molecule type" value="Genomic_DNA"/>
</dbReference>
<dbReference type="Proteomes" id="UP000637774">
    <property type="component" value="Unassembled WGS sequence"/>
</dbReference>
<evidence type="ECO:0000313" key="2">
    <source>
        <dbReference type="EMBL" id="GGH82243.1"/>
    </source>
</evidence>
<keyword evidence="3" id="KW-1185">Reference proteome</keyword>
<evidence type="ECO:0000313" key="3">
    <source>
        <dbReference type="Proteomes" id="UP000637774"/>
    </source>
</evidence>
<accession>A0ABQ2A1K4</accession>
<reference evidence="3" key="1">
    <citation type="journal article" date="2019" name="Int. J. Syst. Evol. Microbiol.">
        <title>The Global Catalogue of Microorganisms (GCM) 10K type strain sequencing project: providing services to taxonomists for standard genome sequencing and annotation.</title>
        <authorList>
            <consortium name="The Broad Institute Genomics Platform"/>
            <consortium name="The Broad Institute Genome Sequencing Center for Infectious Disease"/>
            <person name="Wu L."/>
            <person name="Ma J."/>
        </authorList>
    </citation>
    <scope>NUCLEOTIDE SEQUENCE [LARGE SCALE GENOMIC DNA]</scope>
    <source>
        <strain evidence="3">CGMCC 1.14966</strain>
    </source>
</reference>
<evidence type="ECO:0008006" key="4">
    <source>
        <dbReference type="Google" id="ProtNLM"/>
    </source>
</evidence>
<protein>
    <recommendedName>
        <fullName evidence="4">DUF3823 domain-containing protein</fullName>
    </recommendedName>
</protein>
<sequence>MNLFRTLRGIALFSLAAVSISSCINPPNFPDKPKIELEGVTVIRLGGNFGLRDSIEIALKFQDGDGNLGLDNTDNTGPFAYNNKQNRYYENYFLQSFYKNRRGIFVPLTPLGKDNGRFIRLTKPDAKAGPLEGILRRSLVFPLDTAFAYRPGTEYKFEVNIADRSLNESNVVTTNTVRL</sequence>
<dbReference type="PROSITE" id="PS51257">
    <property type="entry name" value="PROKAR_LIPOPROTEIN"/>
    <property type="match status" value="1"/>
</dbReference>